<feature type="transmembrane region" description="Helical" evidence="6">
    <location>
        <begin position="240"/>
        <end position="259"/>
    </location>
</feature>
<evidence type="ECO:0000256" key="5">
    <source>
        <dbReference type="ARBA" id="ARBA00023136"/>
    </source>
</evidence>
<comment type="caution">
    <text evidence="7">The sequence shown here is derived from an EMBL/GenBank/DDBJ whole genome shotgun (WGS) entry which is preliminary data.</text>
</comment>
<evidence type="ECO:0000256" key="6">
    <source>
        <dbReference type="SAM" id="Phobius"/>
    </source>
</evidence>
<feature type="transmembrane region" description="Helical" evidence="6">
    <location>
        <begin position="29"/>
        <end position="57"/>
    </location>
</feature>
<dbReference type="PANTHER" id="PTHR21716:SF16">
    <property type="entry name" value="BLL1467 PROTEIN"/>
    <property type="match status" value="1"/>
</dbReference>
<feature type="transmembrane region" description="Helical" evidence="6">
    <location>
        <begin position="340"/>
        <end position="364"/>
    </location>
</feature>
<feature type="transmembrane region" description="Helical" evidence="6">
    <location>
        <begin position="176"/>
        <end position="202"/>
    </location>
</feature>
<comment type="similarity">
    <text evidence="2">Belongs to the autoinducer-2 exporter (AI-2E) (TC 2.A.86) family.</text>
</comment>
<dbReference type="RefSeq" id="WP_310267510.1">
    <property type="nucleotide sequence ID" value="NZ_JAVDXU010000002.1"/>
</dbReference>
<comment type="subcellular location">
    <subcellularLocation>
        <location evidence="1">Membrane</location>
        <topology evidence="1">Multi-pass membrane protein</topology>
    </subcellularLocation>
</comment>
<evidence type="ECO:0000313" key="7">
    <source>
        <dbReference type="EMBL" id="MDR7271038.1"/>
    </source>
</evidence>
<accession>A0ABU1YQ96</accession>
<feature type="transmembrane region" description="Helical" evidence="6">
    <location>
        <begin position="305"/>
        <end position="328"/>
    </location>
</feature>
<proteinExistence type="inferred from homology"/>
<dbReference type="Pfam" id="PF01594">
    <property type="entry name" value="AI-2E_transport"/>
    <property type="match status" value="1"/>
</dbReference>
<evidence type="ECO:0000256" key="1">
    <source>
        <dbReference type="ARBA" id="ARBA00004141"/>
    </source>
</evidence>
<name>A0ABU1YQ96_ROSSA</name>
<dbReference type="Proteomes" id="UP001180453">
    <property type="component" value="Unassembled WGS sequence"/>
</dbReference>
<evidence type="ECO:0000256" key="3">
    <source>
        <dbReference type="ARBA" id="ARBA00022692"/>
    </source>
</evidence>
<evidence type="ECO:0000256" key="2">
    <source>
        <dbReference type="ARBA" id="ARBA00009773"/>
    </source>
</evidence>
<feature type="transmembrane region" description="Helical" evidence="6">
    <location>
        <begin position="279"/>
        <end position="298"/>
    </location>
</feature>
<dbReference type="InterPro" id="IPR002549">
    <property type="entry name" value="AI-2E-like"/>
</dbReference>
<evidence type="ECO:0000256" key="4">
    <source>
        <dbReference type="ARBA" id="ARBA00022989"/>
    </source>
</evidence>
<keyword evidence="4 6" id="KW-1133">Transmembrane helix</keyword>
<reference evidence="7 8" key="1">
    <citation type="submission" date="2023-07" db="EMBL/GenBank/DDBJ databases">
        <title>Sorghum-associated microbial communities from plants grown in Nebraska, USA.</title>
        <authorList>
            <person name="Schachtman D."/>
        </authorList>
    </citation>
    <scope>NUCLEOTIDE SEQUENCE [LARGE SCALE GENOMIC DNA]</scope>
    <source>
        <strain evidence="7 8">BE314</strain>
    </source>
</reference>
<feature type="transmembrane region" description="Helical" evidence="6">
    <location>
        <begin position="78"/>
        <end position="99"/>
    </location>
</feature>
<protein>
    <submittedName>
        <fullName evidence="7">PurR-regulated permease PerM</fullName>
    </submittedName>
</protein>
<evidence type="ECO:0000313" key="8">
    <source>
        <dbReference type="Proteomes" id="UP001180453"/>
    </source>
</evidence>
<keyword evidence="8" id="KW-1185">Reference proteome</keyword>
<sequence>MSALPSRIDPAPPTGEPLHLHMPVDVRSLSLAVLALVAVLFALHGAGAFFVPMLLGVMLSYALDPLVDRLQRLRLPRALAAAVLLLGLVGGVGWTGYALSDDASKLLESLPVAAEKVKAAIASRRPGGGSALDQVQKAATQLEQAAESSALVPSTAPPRGITRVVVERPRFNLHDYLWTGTVGLLAMAGAATVVVFIAFFLLAAGDTFRRKLVHLAGPTFAKRRLTVQTLDEIGDQIQRYLLVQVFTSAVVGLTIWLAFTAVGVEHAAVWGVVAFVGDFIPYIGAAVLTTSAGLMSFVQFGSVDMALLVSGIALGVHTLSGNLLMPYLSSRSSRMNPVAVFIGVLAFGWLWGLWGLLLGVPILASAKAVCDRVDGLQPIGELLGA</sequence>
<dbReference type="EMBL" id="JAVDXU010000002">
    <property type="protein sequence ID" value="MDR7271038.1"/>
    <property type="molecule type" value="Genomic_DNA"/>
</dbReference>
<organism evidence="7 8">
    <name type="scientific">Roseateles saccharophilus</name>
    <name type="common">Pseudomonas saccharophila</name>
    <dbReference type="NCBI Taxonomy" id="304"/>
    <lineage>
        <taxon>Bacteria</taxon>
        <taxon>Pseudomonadati</taxon>
        <taxon>Pseudomonadota</taxon>
        <taxon>Betaproteobacteria</taxon>
        <taxon>Burkholderiales</taxon>
        <taxon>Sphaerotilaceae</taxon>
        <taxon>Roseateles</taxon>
    </lineage>
</organism>
<keyword evidence="3 6" id="KW-0812">Transmembrane</keyword>
<keyword evidence="5 6" id="KW-0472">Membrane</keyword>
<gene>
    <name evidence="7" type="ORF">J2X20_003696</name>
</gene>
<dbReference type="PANTHER" id="PTHR21716">
    <property type="entry name" value="TRANSMEMBRANE PROTEIN"/>
    <property type="match status" value="1"/>
</dbReference>